<gene>
    <name evidence="2" type="ORF">G3480_07445</name>
</gene>
<dbReference type="PANTHER" id="PTHR42841">
    <property type="entry name" value="AMINE OXIDASE"/>
    <property type="match status" value="1"/>
</dbReference>
<reference evidence="3" key="1">
    <citation type="journal article" date="2020" name="Microbiol. Resour. Announc.">
        <title>Draft Genome Sequences of Thiorhodococcus mannitoliphagus and Thiorhodococcus minor, Purple Sulfur Photosynthetic Bacteria in the Gammaproteobacterial Family Chromatiaceae.</title>
        <authorList>
            <person name="Aviles F.A."/>
            <person name="Meyer T.E."/>
            <person name="Kyndt J.A."/>
        </authorList>
    </citation>
    <scope>NUCLEOTIDE SEQUENCE [LARGE SCALE GENOMIC DNA]</scope>
    <source>
        <strain evidence="3">DSM 18266</strain>
    </source>
</reference>
<organism evidence="2 3">
    <name type="scientific">Thiorhodococcus mannitoliphagus</name>
    <dbReference type="NCBI Taxonomy" id="329406"/>
    <lineage>
        <taxon>Bacteria</taxon>
        <taxon>Pseudomonadati</taxon>
        <taxon>Pseudomonadota</taxon>
        <taxon>Gammaproteobacteria</taxon>
        <taxon>Chromatiales</taxon>
        <taxon>Chromatiaceae</taxon>
        <taxon>Thiorhodococcus</taxon>
    </lineage>
</organism>
<evidence type="ECO:0000313" key="2">
    <source>
        <dbReference type="EMBL" id="NEX20151.1"/>
    </source>
</evidence>
<reference evidence="2 3" key="2">
    <citation type="submission" date="2020-02" db="EMBL/GenBank/DDBJ databases">
        <title>Genome sequences of Thiorhodococcus mannitoliphagus and Thiorhodococcus minor, purple sulfur photosynthetic bacteria in the gammaproteobacterial family, Chromatiaceae.</title>
        <authorList>
            <person name="Aviles F.A."/>
            <person name="Meyer T.E."/>
            <person name="Kyndt J.A."/>
        </authorList>
    </citation>
    <scope>NUCLEOTIDE SEQUENCE [LARGE SCALE GENOMIC DNA]</scope>
    <source>
        <strain evidence="2 3">DSM 18266</strain>
    </source>
</reference>
<sequence length="429" mass="47727">MNADVIIIGAGLSGLACALSLRERGLEPLIVEAADGVGGRVRTDQREGFQLDRGFQVLQTWYPQARELLDYDRLDLRAFYPGALVRTQGRLHRVSDVWRKPTRLPEMLLSPIGTLSDKLTLLGLRRRCLRGDLEALYGRPESTAIERLRALGFSTRMIESFFKPFFSGVFFEPDLDVSSRTFEFVFRAFALGDTALPARGMGEIPAQLAARLPSHAIRLGAKVERVAQTHVHLQSGERLKARAVVIATEAKETARLLHQPFSGPPGRGTTCFYFGAHHAPIQGPYLVLNGEGRGRINSMLFPSNLSEYYAPPGRSLITVNVHGTDDNPDALETRIRSELYPWMGEQVRDWRRIAVYRLPTALTAQHPPVPYPGAQALRRTQWVWSCGEYQSAPSIQWALHSGRRAGVEVAAALEDAAVGHPSDRKHPTH</sequence>
<proteinExistence type="predicted"/>
<dbReference type="Pfam" id="PF01593">
    <property type="entry name" value="Amino_oxidase"/>
    <property type="match status" value="1"/>
</dbReference>
<dbReference type="RefSeq" id="WP_164653214.1">
    <property type="nucleotide sequence ID" value="NZ_JAAIJR010000022.1"/>
</dbReference>
<dbReference type="SUPFAM" id="SSF51905">
    <property type="entry name" value="FAD/NAD(P)-binding domain"/>
    <property type="match status" value="1"/>
</dbReference>
<dbReference type="InterPro" id="IPR036188">
    <property type="entry name" value="FAD/NAD-bd_sf"/>
</dbReference>
<evidence type="ECO:0000313" key="3">
    <source>
        <dbReference type="Proteomes" id="UP000471640"/>
    </source>
</evidence>
<feature type="domain" description="Amine oxidase" evidence="1">
    <location>
        <begin position="12"/>
        <end position="408"/>
    </location>
</feature>
<name>A0A6P1DT85_9GAMM</name>
<protein>
    <submittedName>
        <fullName evidence="2">FAD-dependent oxidoreductase</fullName>
    </submittedName>
</protein>
<keyword evidence="3" id="KW-1185">Reference proteome</keyword>
<accession>A0A6P1DT85</accession>
<dbReference type="GO" id="GO:0016491">
    <property type="term" value="F:oxidoreductase activity"/>
    <property type="evidence" value="ECO:0007669"/>
    <property type="project" value="InterPro"/>
</dbReference>
<evidence type="ECO:0000259" key="1">
    <source>
        <dbReference type="Pfam" id="PF01593"/>
    </source>
</evidence>
<comment type="caution">
    <text evidence="2">The sequence shown here is derived from an EMBL/GenBank/DDBJ whole genome shotgun (WGS) entry which is preliminary data.</text>
</comment>
<dbReference type="Gene3D" id="1.10.3110.10">
    <property type="entry name" value="protoporphyrinogen ix oxidase, domain 3"/>
    <property type="match status" value="1"/>
</dbReference>
<dbReference type="EMBL" id="JAAIJR010000022">
    <property type="protein sequence ID" value="NEX20151.1"/>
    <property type="molecule type" value="Genomic_DNA"/>
</dbReference>
<dbReference type="InterPro" id="IPR002937">
    <property type="entry name" value="Amino_oxidase"/>
</dbReference>
<dbReference type="Proteomes" id="UP000471640">
    <property type="component" value="Unassembled WGS sequence"/>
</dbReference>
<dbReference type="AlphaFoldDB" id="A0A6P1DT85"/>
<dbReference type="Gene3D" id="3.90.660.20">
    <property type="entry name" value="Protoporphyrinogen oxidase, mitochondrial, domain 2"/>
    <property type="match status" value="1"/>
</dbReference>
<dbReference type="Gene3D" id="3.50.50.60">
    <property type="entry name" value="FAD/NAD(P)-binding domain"/>
    <property type="match status" value="1"/>
</dbReference>